<proteinExistence type="predicted"/>
<dbReference type="Proteomes" id="UP000624404">
    <property type="component" value="Unassembled WGS sequence"/>
</dbReference>
<keyword evidence="4" id="KW-1185">Reference proteome</keyword>
<keyword evidence="2" id="KW-1133">Transmembrane helix</keyword>
<feature type="transmembrane region" description="Helical" evidence="2">
    <location>
        <begin position="88"/>
        <end position="107"/>
    </location>
</feature>
<organism evidence="3 4">
    <name type="scientific">Sclerotinia trifoliorum</name>
    <dbReference type="NCBI Taxonomy" id="28548"/>
    <lineage>
        <taxon>Eukaryota</taxon>
        <taxon>Fungi</taxon>
        <taxon>Dikarya</taxon>
        <taxon>Ascomycota</taxon>
        <taxon>Pezizomycotina</taxon>
        <taxon>Leotiomycetes</taxon>
        <taxon>Helotiales</taxon>
        <taxon>Sclerotiniaceae</taxon>
        <taxon>Sclerotinia</taxon>
    </lineage>
</organism>
<name>A0A8H2ZNE6_9HELO</name>
<feature type="compositionally biased region" description="Polar residues" evidence="1">
    <location>
        <begin position="34"/>
        <end position="46"/>
    </location>
</feature>
<sequence>MRIGDGLVAFIPGSPPNTTLTFECPSPSSIPSSGRTSNPQSQQPAAFSNQINQAGHFARNNNSTLFSQLSGISLLKRFVKHLTTWDKGTIIAVVAIVVSTIISYFALKLAIWTATKDYIEYCQVEEEAAPTTPPA</sequence>
<reference evidence="3" key="1">
    <citation type="submission" date="2020-10" db="EMBL/GenBank/DDBJ databases">
        <authorList>
            <person name="Kusch S."/>
        </authorList>
    </citation>
    <scope>NUCLEOTIDE SEQUENCE</scope>
    <source>
        <strain evidence="3">SwB9</strain>
    </source>
</reference>
<evidence type="ECO:0000256" key="1">
    <source>
        <dbReference type="SAM" id="MobiDB-lite"/>
    </source>
</evidence>
<comment type="caution">
    <text evidence="3">The sequence shown here is derived from an EMBL/GenBank/DDBJ whole genome shotgun (WGS) entry which is preliminary data.</text>
</comment>
<evidence type="ECO:0000313" key="3">
    <source>
        <dbReference type="EMBL" id="CAD6440041.1"/>
    </source>
</evidence>
<accession>A0A8H2ZNE6</accession>
<keyword evidence="2" id="KW-0472">Membrane</keyword>
<gene>
    <name evidence="3" type="ORF">SCLTRI_LOCUS668</name>
</gene>
<protein>
    <submittedName>
        <fullName evidence="3">Aafdbbf5-0fd0-4f8c-8841-a3417d129ed1</fullName>
    </submittedName>
</protein>
<keyword evidence="2" id="KW-0812">Transmembrane</keyword>
<evidence type="ECO:0000256" key="2">
    <source>
        <dbReference type="SAM" id="Phobius"/>
    </source>
</evidence>
<feature type="region of interest" description="Disordered" evidence="1">
    <location>
        <begin position="24"/>
        <end position="46"/>
    </location>
</feature>
<dbReference type="AlphaFoldDB" id="A0A8H2ZNE6"/>
<dbReference type="EMBL" id="CAJHIA010000002">
    <property type="protein sequence ID" value="CAD6440041.1"/>
    <property type="molecule type" value="Genomic_DNA"/>
</dbReference>
<dbReference type="OrthoDB" id="3540466at2759"/>
<evidence type="ECO:0000313" key="4">
    <source>
        <dbReference type="Proteomes" id="UP000624404"/>
    </source>
</evidence>